<protein>
    <submittedName>
        <fullName evidence="1">Uncharacterized protein</fullName>
    </submittedName>
</protein>
<reference evidence="1" key="1">
    <citation type="submission" date="2020-02" db="EMBL/GenBank/DDBJ databases">
        <authorList>
            <person name="Meier V. D."/>
        </authorList>
    </citation>
    <scope>NUCLEOTIDE SEQUENCE</scope>
    <source>
        <strain evidence="1">AVDCRST_MAG43</strain>
    </source>
</reference>
<organism evidence="1">
    <name type="scientific">uncultured Thermomicrobiales bacterium</name>
    <dbReference type="NCBI Taxonomy" id="1645740"/>
    <lineage>
        <taxon>Bacteria</taxon>
        <taxon>Pseudomonadati</taxon>
        <taxon>Thermomicrobiota</taxon>
        <taxon>Thermomicrobia</taxon>
        <taxon>Thermomicrobiales</taxon>
        <taxon>environmental samples</taxon>
    </lineage>
</organism>
<proteinExistence type="predicted"/>
<gene>
    <name evidence="1" type="ORF">AVDCRST_MAG43-965</name>
</gene>
<dbReference type="AlphaFoldDB" id="A0A6J4ULB0"/>
<accession>A0A6J4ULB0</accession>
<name>A0A6J4ULB0_9BACT</name>
<dbReference type="EMBL" id="CADCWI010000050">
    <property type="protein sequence ID" value="CAA9550333.1"/>
    <property type="molecule type" value="Genomic_DNA"/>
</dbReference>
<evidence type="ECO:0000313" key="1">
    <source>
        <dbReference type="EMBL" id="CAA9550333.1"/>
    </source>
</evidence>
<sequence>MTFILDIHRLPSTAVSDEPQDTAKNFPYAAFALLLDSNALPIVAPS</sequence>